<gene>
    <name evidence="1" type="ORF">OIU83_20090</name>
</gene>
<evidence type="ECO:0000313" key="2">
    <source>
        <dbReference type="Proteomes" id="UP001151079"/>
    </source>
</evidence>
<evidence type="ECO:0000313" key="1">
    <source>
        <dbReference type="EMBL" id="MCV9929972.1"/>
    </source>
</evidence>
<reference evidence="1" key="1">
    <citation type="submission" date="2022-10" db="EMBL/GenBank/DDBJ databases">
        <title>Two novel species of Flavobacterium.</title>
        <authorList>
            <person name="Liu Q."/>
            <person name="Xin Y.-H."/>
        </authorList>
    </citation>
    <scope>NUCLEOTIDE SEQUENCE</scope>
    <source>
        <strain evidence="1">LS1R49</strain>
    </source>
</reference>
<dbReference type="PROSITE" id="PS51257">
    <property type="entry name" value="PROKAR_LIPOPROTEIN"/>
    <property type="match status" value="1"/>
</dbReference>
<organism evidence="1 2">
    <name type="scientific">Flavobacterium shii</name>
    <dbReference type="NCBI Taxonomy" id="2987687"/>
    <lineage>
        <taxon>Bacteria</taxon>
        <taxon>Pseudomonadati</taxon>
        <taxon>Bacteroidota</taxon>
        <taxon>Flavobacteriia</taxon>
        <taxon>Flavobacteriales</taxon>
        <taxon>Flavobacteriaceae</taxon>
        <taxon>Flavobacterium</taxon>
    </lineage>
</organism>
<dbReference type="AlphaFoldDB" id="A0A9X2ZJQ0"/>
<name>A0A9X2ZJQ0_9FLAO</name>
<sequence length="118" mass="13100">MKTSTSKLSILYAPFGATSCSSNDSSEDETIILQQNLYDYCVDNTLQKSIDQFGIIIHKDITPPNVEGIHKIDPFRRTMSNFNDALTNTTLGTLTLTLFNQISIGQGRLFTNSYANAK</sequence>
<accession>A0A9X2ZJQ0</accession>
<keyword evidence="2" id="KW-1185">Reference proteome</keyword>
<dbReference type="EMBL" id="JAOZEW010000025">
    <property type="protein sequence ID" value="MCV9929972.1"/>
    <property type="molecule type" value="Genomic_DNA"/>
</dbReference>
<comment type="caution">
    <text evidence="1">The sequence shown here is derived from an EMBL/GenBank/DDBJ whole genome shotgun (WGS) entry which is preliminary data.</text>
</comment>
<dbReference type="Proteomes" id="UP001151079">
    <property type="component" value="Unassembled WGS sequence"/>
</dbReference>
<proteinExistence type="predicted"/>
<dbReference type="RefSeq" id="WP_264208055.1">
    <property type="nucleotide sequence ID" value="NZ_JAOZEW010000025.1"/>
</dbReference>
<protein>
    <submittedName>
        <fullName evidence="1">Uncharacterized protein</fullName>
    </submittedName>
</protein>